<accession>A0A7J7P2T5</accession>
<evidence type="ECO:0000313" key="2">
    <source>
        <dbReference type="Proteomes" id="UP000541444"/>
    </source>
</evidence>
<dbReference type="AlphaFoldDB" id="A0A7J7P2T5"/>
<keyword evidence="2" id="KW-1185">Reference proteome</keyword>
<protein>
    <submittedName>
        <fullName evidence="1">Uncharacterized protein</fullName>
    </submittedName>
</protein>
<evidence type="ECO:0000313" key="1">
    <source>
        <dbReference type="EMBL" id="KAF6173741.1"/>
    </source>
</evidence>
<organism evidence="1 2">
    <name type="scientific">Kingdonia uniflora</name>
    <dbReference type="NCBI Taxonomy" id="39325"/>
    <lineage>
        <taxon>Eukaryota</taxon>
        <taxon>Viridiplantae</taxon>
        <taxon>Streptophyta</taxon>
        <taxon>Embryophyta</taxon>
        <taxon>Tracheophyta</taxon>
        <taxon>Spermatophyta</taxon>
        <taxon>Magnoliopsida</taxon>
        <taxon>Ranunculales</taxon>
        <taxon>Circaeasteraceae</taxon>
        <taxon>Kingdonia</taxon>
    </lineage>
</organism>
<proteinExistence type="predicted"/>
<comment type="caution">
    <text evidence="1">The sequence shown here is derived from an EMBL/GenBank/DDBJ whole genome shotgun (WGS) entry which is preliminary data.</text>
</comment>
<sequence>MPLFSTLTKKGFARTTLNEIGLRGISGVIVTSTTTENNLLWLITTYRFYLVTKLTLLQVLLTYQTLKYSRLRYAKRITRECVLSN</sequence>
<reference evidence="1 2" key="1">
    <citation type="journal article" date="2020" name="IScience">
        <title>Genome Sequencing of the Endangered Kingdonia uniflora (Circaeasteraceae, Ranunculales) Reveals Potential Mechanisms of Evolutionary Specialization.</title>
        <authorList>
            <person name="Sun Y."/>
            <person name="Deng T."/>
            <person name="Zhang A."/>
            <person name="Moore M.J."/>
            <person name="Landis J.B."/>
            <person name="Lin N."/>
            <person name="Zhang H."/>
            <person name="Zhang X."/>
            <person name="Huang J."/>
            <person name="Zhang X."/>
            <person name="Sun H."/>
            <person name="Wang H."/>
        </authorList>
    </citation>
    <scope>NUCLEOTIDE SEQUENCE [LARGE SCALE GENOMIC DNA]</scope>
    <source>
        <strain evidence="1">TB1705</strain>
        <tissue evidence="1">Leaf</tissue>
    </source>
</reference>
<dbReference type="Proteomes" id="UP000541444">
    <property type="component" value="Unassembled WGS sequence"/>
</dbReference>
<gene>
    <name evidence="1" type="ORF">GIB67_042909</name>
</gene>
<name>A0A7J7P2T5_9MAGN</name>
<dbReference type="EMBL" id="JACGCM010000325">
    <property type="protein sequence ID" value="KAF6173741.1"/>
    <property type="molecule type" value="Genomic_DNA"/>
</dbReference>